<dbReference type="STRING" id="1777138.AWB77_05610"/>
<gene>
    <name evidence="2" type="ORF">AWB77_05610</name>
</gene>
<accession>A0A158DP56</accession>
<evidence type="ECO:0000313" key="3">
    <source>
        <dbReference type="Proteomes" id="UP000054903"/>
    </source>
</evidence>
<dbReference type="EMBL" id="FCNX02000017">
    <property type="protein sequence ID" value="SAK96421.1"/>
    <property type="molecule type" value="Genomic_DNA"/>
</dbReference>
<protein>
    <submittedName>
        <fullName evidence="2">ImcF domain-containing protein</fullName>
    </submittedName>
</protein>
<dbReference type="Pfam" id="PF06744">
    <property type="entry name" value="IcmF_C"/>
    <property type="match status" value="1"/>
</dbReference>
<feature type="domain" description="Type VI secretion system IcmF C-terminal" evidence="1">
    <location>
        <begin position="6"/>
        <end position="94"/>
    </location>
</feature>
<evidence type="ECO:0000259" key="1">
    <source>
        <dbReference type="Pfam" id="PF06744"/>
    </source>
</evidence>
<proteinExistence type="predicted"/>
<dbReference type="Proteomes" id="UP000054903">
    <property type="component" value="Unassembled WGS sequence"/>
</dbReference>
<evidence type="ECO:0000313" key="2">
    <source>
        <dbReference type="EMBL" id="SAK96421.1"/>
    </source>
</evidence>
<dbReference type="AlphaFoldDB" id="A0A158DP56"/>
<reference evidence="2" key="1">
    <citation type="submission" date="2016-01" db="EMBL/GenBank/DDBJ databases">
        <authorList>
            <person name="Peeters C."/>
        </authorList>
    </citation>
    <scope>NUCLEOTIDE SEQUENCE</scope>
    <source>
        <strain evidence="2">LMG 29320</strain>
    </source>
</reference>
<keyword evidence="3" id="KW-1185">Reference proteome</keyword>
<comment type="caution">
    <text evidence="2">The sequence shown here is derived from an EMBL/GenBank/DDBJ whole genome shotgun (WGS) entry which is preliminary data.</text>
</comment>
<dbReference type="OrthoDB" id="9758229at2"/>
<sequence length="151" mass="16397">MKIVSSGQKFHCSNQIEQRLPFASPGRALNNIARLQTQIDAGGLRSTLYPQARFALIRLMTRAKISQRDNARYRLSWSPDQNAGPTLSVQLRAESGAGPLDILTSRNFTSPARICETKSFVDRSAGPNPPLLPPGAFIAARKAGVPLPGDE</sequence>
<name>A0A158DP56_9BURK</name>
<dbReference type="InterPro" id="IPR010623">
    <property type="entry name" value="IcmF_C"/>
</dbReference>
<organism evidence="2 3">
    <name type="scientific">Caballeronia fortuita</name>
    <dbReference type="NCBI Taxonomy" id="1777138"/>
    <lineage>
        <taxon>Bacteria</taxon>
        <taxon>Pseudomonadati</taxon>
        <taxon>Pseudomonadota</taxon>
        <taxon>Betaproteobacteria</taxon>
        <taxon>Burkholderiales</taxon>
        <taxon>Burkholderiaceae</taxon>
        <taxon>Caballeronia</taxon>
    </lineage>
</organism>